<evidence type="ECO:0000256" key="1">
    <source>
        <dbReference type="SAM" id="MobiDB-lite"/>
    </source>
</evidence>
<feature type="compositionally biased region" description="Basic and acidic residues" evidence="1">
    <location>
        <begin position="1"/>
        <end position="20"/>
    </location>
</feature>
<feature type="region of interest" description="Disordered" evidence="1">
    <location>
        <begin position="1"/>
        <end position="97"/>
    </location>
</feature>
<gene>
    <name evidence="2" type="ORF">F2Q69_00019527</name>
</gene>
<sequence length="117" mass="13794">MPREEGRHKHTKPRDTAEPKPRRKKKTQLFDIRPPRKVPNEPKPQILENESEDRTRKRTEEHTSETDPSQAKPRISTSSQTQPIHHKKQEINTHADQINLTKQDLRILSLNQEIKDS</sequence>
<accession>A0A8S9QH77</accession>
<comment type="caution">
    <text evidence="2">The sequence shown here is derived from an EMBL/GenBank/DDBJ whole genome shotgun (WGS) entry which is preliminary data.</text>
</comment>
<dbReference type="EMBL" id="QGKX02001290">
    <property type="protein sequence ID" value="KAF3537574.1"/>
    <property type="molecule type" value="Genomic_DNA"/>
</dbReference>
<proteinExistence type="predicted"/>
<name>A0A8S9QH77_BRACR</name>
<organism evidence="2 3">
    <name type="scientific">Brassica cretica</name>
    <name type="common">Mustard</name>
    <dbReference type="NCBI Taxonomy" id="69181"/>
    <lineage>
        <taxon>Eukaryota</taxon>
        <taxon>Viridiplantae</taxon>
        <taxon>Streptophyta</taxon>
        <taxon>Embryophyta</taxon>
        <taxon>Tracheophyta</taxon>
        <taxon>Spermatophyta</taxon>
        <taxon>Magnoliopsida</taxon>
        <taxon>eudicotyledons</taxon>
        <taxon>Gunneridae</taxon>
        <taxon>Pentapetalae</taxon>
        <taxon>rosids</taxon>
        <taxon>malvids</taxon>
        <taxon>Brassicales</taxon>
        <taxon>Brassicaceae</taxon>
        <taxon>Brassiceae</taxon>
        <taxon>Brassica</taxon>
    </lineage>
</organism>
<evidence type="ECO:0000313" key="2">
    <source>
        <dbReference type="EMBL" id="KAF3537574.1"/>
    </source>
</evidence>
<dbReference type="Proteomes" id="UP000712600">
    <property type="component" value="Unassembled WGS sequence"/>
</dbReference>
<reference evidence="2" key="1">
    <citation type="submission" date="2019-12" db="EMBL/GenBank/DDBJ databases">
        <title>Genome sequencing and annotation of Brassica cretica.</title>
        <authorList>
            <person name="Studholme D.J."/>
            <person name="Sarris P."/>
        </authorList>
    </citation>
    <scope>NUCLEOTIDE SEQUENCE</scope>
    <source>
        <strain evidence="2">PFS-109/04</strain>
        <tissue evidence="2">Leaf</tissue>
    </source>
</reference>
<evidence type="ECO:0000313" key="3">
    <source>
        <dbReference type="Proteomes" id="UP000712600"/>
    </source>
</evidence>
<protein>
    <submittedName>
        <fullName evidence="2">Uncharacterized protein</fullName>
    </submittedName>
</protein>
<feature type="compositionally biased region" description="Basic and acidic residues" evidence="1">
    <location>
        <begin position="52"/>
        <end position="65"/>
    </location>
</feature>
<dbReference type="AlphaFoldDB" id="A0A8S9QH77"/>